<dbReference type="AlphaFoldDB" id="A0A1G8GIB4"/>
<dbReference type="InterPro" id="IPR036291">
    <property type="entry name" value="NAD(P)-bd_dom_sf"/>
</dbReference>
<dbReference type="RefSeq" id="WP_093173417.1">
    <property type="nucleotide sequence ID" value="NZ_FNCN01000027.1"/>
</dbReference>
<evidence type="ECO:0000313" key="3">
    <source>
        <dbReference type="Proteomes" id="UP000198923"/>
    </source>
</evidence>
<sequence>MEIIGSGFLARHLAPLGGVFPEVTALAAGVPRQGLPDAAQARERALVEDVVARCRAEGRTLVFFSTASMYGSPGCRGREDEPVVPSTRYGEHKLGLETLIRGSGADHLILRLGYVLGTGGPPFRLVPALISQLRAGRVRVQKGACRDLVDAADLVEVIRRLLRAGARRHVVNVASGHCLPIEAILDHLERRLGVRAVRDYAPGGIAHCVSVAKLRRLLPDLDDLGFGPGYHGRAIDRYLELTGQLSR</sequence>
<evidence type="ECO:0000313" key="2">
    <source>
        <dbReference type="EMBL" id="SDH94128.1"/>
    </source>
</evidence>
<protein>
    <submittedName>
        <fullName evidence="2">NAD dependent epimerase/dehydratase family protein</fullName>
    </submittedName>
</protein>
<name>A0A1G8GIB4_9ACTN</name>
<dbReference type="OrthoDB" id="3360397at2"/>
<feature type="domain" description="NAD-dependent epimerase/dehydratase" evidence="1">
    <location>
        <begin position="36"/>
        <end position="174"/>
    </location>
</feature>
<dbReference type="SUPFAM" id="SSF51735">
    <property type="entry name" value="NAD(P)-binding Rossmann-fold domains"/>
    <property type="match status" value="1"/>
</dbReference>
<evidence type="ECO:0000259" key="1">
    <source>
        <dbReference type="Pfam" id="PF01370"/>
    </source>
</evidence>
<dbReference type="EMBL" id="FNCN01000027">
    <property type="protein sequence ID" value="SDH94128.1"/>
    <property type="molecule type" value="Genomic_DNA"/>
</dbReference>
<proteinExistence type="predicted"/>
<accession>A0A1G8GIB4</accession>
<dbReference type="InterPro" id="IPR001509">
    <property type="entry name" value="Epimerase_deHydtase"/>
</dbReference>
<reference evidence="2 3" key="1">
    <citation type="submission" date="2016-10" db="EMBL/GenBank/DDBJ databases">
        <authorList>
            <person name="de Groot N.N."/>
        </authorList>
    </citation>
    <scope>NUCLEOTIDE SEQUENCE [LARGE SCALE GENOMIC DNA]</scope>
    <source>
        <strain evidence="2 3">CPCC 201354</strain>
    </source>
</reference>
<dbReference type="STRING" id="504805.SAMN05421505_12758"/>
<keyword evidence="3" id="KW-1185">Reference proteome</keyword>
<dbReference type="Proteomes" id="UP000198923">
    <property type="component" value="Unassembled WGS sequence"/>
</dbReference>
<dbReference type="Gene3D" id="3.40.50.720">
    <property type="entry name" value="NAD(P)-binding Rossmann-like Domain"/>
    <property type="match status" value="1"/>
</dbReference>
<gene>
    <name evidence="2" type="ORF">SAMN05421505_12758</name>
</gene>
<organism evidence="2 3">
    <name type="scientific">Sinosporangium album</name>
    <dbReference type="NCBI Taxonomy" id="504805"/>
    <lineage>
        <taxon>Bacteria</taxon>
        <taxon>Bacillati</taxon>
        <taxon>Actinomycetota</taxon>
        <taxon>Actinomycetes</taxon>
        <taxon>Streptosporangiales</taxon>
        <taxon>Streptosporangiaceae</taxon>
        <taxon>Sinosporangium</taxon>
    </lineage>
</organism>
<dbReference type="Pfam" id="PF01370">
    <property type="entry name" value="Epimerase"/>
    <property type="match status" value="1"/>
</dbReference>